<proteinExistence type="predicted"/>
<evidence type="ECO:0000256" key="2">
    <source>
        <dbReference type="SAM" id="SignalP"/>
    </source>
</evidence>
<dbReference type="InterPro" id="IPR026444">
    <property type="entry name" value="Secre_tail"/>
</dbReference>
<dbReference type="AlphaFoldDB" id="A0A511NCT3"/>
<organism evidence="4 5">
    <name type="scientific">Empedobacter brevis NBRC 14943 = ATCC 43319</name>
    <dbReference type="NCBI Taxonomy" id="1218108"/>
    <lineage>
        <taxon>Bacteria</taxon>
        <taxon>Pseudomonadati</taxon>
        <taxon>Bacteroidota</taxon>
        <taxon>Flavobacteriia</taxon>
        <taxon>Flavobacteriales</taxon>
        <taxon>Weeksellaceae</taxon>
        <taxon>Empedobacter</taxon>
    </lineage>
</organism>
<accession>A0A511NCT3</accession>
<dbReference type="GeneID" id="84648402"/>
<dbReference type="OrthoDB" id="629570at2"/>
<name>A0A511NCT3_9FLAO</name>
<dbReference type="STRING" id="1218108.GCA_000382425_00097"/>
<evidence type="ECO:0000313" key="5">
    <source>
        <dbReference type="Proteomes" id="UP000321245"/>
    </source>
</evidence>
<feature type="signal peptide" evidence="2">
    <location>
        <begin position="1"/>
        <end position="20"/>
    </location>
</feature>
<evidence type="ECO:0000259" key="3">
    <source>
        <dbReference type="Pfam" id="PF18962"/>
    </source>
</evidence>
<dbReference type="Proteomes" id="UP000321245">
    <property type="component" value="Unassembled WGS sequence"/>
</dbReference>
<protein>
    <recommendedName>
        <fullName evidence="3">Secretion system C-terminal sorting domain-containing protein</fullName>
    </recommendedName>
</protein>
<dbReference type="RefSeq" id="WP_019973596.1">
    <property type="nucleotide sequence ID" value="NZ_BJXC01000001.1"/>
</dbReference>
<evidence type="ECO:0000313" key="4">
    <source>
        <dbReference type="EMBL" id="GEM50308.1"/>
    </source>
</evidence>
<dbReference type="EMBL" id="BJXC01000001">
    <property type="protein sequence ID" value="GEM50308.1"/>
    <property type="molecule type" value="Genomic_DNA"/>
</dbReference>
<keyword evidence="1 2" id="KW-0732">Signal</keyword>
<reference evidence="4 5" key="1">
    <citation type="submission" date="2019-07" db="EMBL/GenBank/DDBJ databases">
        <title>Whole genome shotgun sequence of Empedobacter brevis NBRC 14943.</title>
        <authorList>
            <person name="Hosoyama A."/>
            <person name="Uohara A."/>
            <person name="Ohji S."/>
            <person name="Ichikawa N."/>
        </authorList>
    </citation>
    <scope>NUCLEOTIDE SEQUENCE [LARGE SCALE GENOMIC DNA]</scope>
    <source>
        <strain evidence="4 5">NBRC 14943</strain>
    </source>
</reference>
<keyword evidence="5" id="KW-1185">Reference proteome</keyword>
<dbReference type="NCBIfam" id="TIGR04183">
    <property type="entry name" value="Por_Secre_tail"/>
    <property type="match status" value="1"/>
</dbReference>
<feature type="domain" description="Secretion system C-terminal sorting" evidence="3">
    <location>
        <begin position="348"/>
        <end position="416"/>
    </location>
</feature>
<sequence>MKNKFTLLATILLTSVAVNAQTIKGEVAMGAGYANDVYYGLANQSTQAVNRSDWDIAFYRKSNMSTGIRVNDGAGVQVYEASNDISTWNAVNIDHLSSWTPLYNSDKDWQEGAFNNGSAPYGWGNYNIANHYVNGSIIFVLEYTTGEYVKLKIDNLAAPLGEYNFTYSKLVNGVWSEDKKVNLAHKTNPNNLFNYYSLLADKAVNPEPEQSKWDLIFTKYITPITTNDGDVVMYTVTGVLQSDLVKVAKTDSGNPADDKAYTADINTIGYDWKAYNFGSGSYTITPTNHFIKNTSTNQIYKLVFKTFEGTSTGKITFDYENVTANLGTTELSKTKFEIYTNSSQPKTINLVYNSQDAKSSPLNIQVYSMNGQLVHQETYQPTSSFTNKSIQLSKLPAGIYIVKVQNADKVETKKIVLQ</sequence>
<feature type="chain" id="PRO_5022044251" description="Secretion system C-terminal sorting domain-containing protein" evidence="2">
    <location>
        <begin position="21"/>
        <end position="418"/>
    </location>
</feature>
<comment type="caution">
    <text evidence="4">The sequence shown here is derived from an EMBL/GenBank/DDBJ whole genome shotgun (WGS) entry which is preliminary data.</text>
</comment>
<evidence type="ECO:0000256" key="1">
    <source>
        <dbReference type="ARBA" id="ARBA00022729"/>
    </source>
</evidence>
<dbReference type="Pfam" id="PF18962">
    <property type="entry name" value="Por_Secre_tail"/>
    <property type="match status" value="1"/>
</dbReference>
<gene>
    <name evidence="4" type="ORF">EB1_00980</name>
</gene>